<dbReference type="EMBL" id="LNIX01000004">
    <property type="protein sequence ID" value="OXA55382.1"/>
    <property type="molecule type" value="Genomic_DNA"/>
</dbReference>
<evidence type="ECO:0000256" key="5">
    <source>
        <dbReference type="SAM" id="MobiDB-lite"/>
    </source>
</evidence>
<keyword evidence="4" id="KW-0175">Coiled coil</keyword>
<dbReference type="Pfam" id="PF09766">
    <property type="entry name" value="FmiP_Thoc5"/>
    <property type="match status" value="1"/>
</dbReference>
<evidence type="ECO:0000313" key="6">
    <source>
        <dbReference type="EMBL" id="OXA55382.1"/>
    </source>
</evidence>
<feature type="compositionally biased region" description="Low complexity" evidence="5">
    <location>
        <begin position="187"/>
        <end position="214"/>
    </location>
</feature>
<dbReference type="InterPro" id="IPR019163">
    <property type="entry name" value="THO_Thoc5"/>
</dbReference>
<feature type="compositionally biased region" description="Basic and acidic residues" evidence="5">
    <location>
        <begin position="223"/>
        <end position="232"/>
    </location>
</feature>
<proteinExistence type="inferred from homology"/>
<protein>
    <submittedName>
        <fullName evidence="6">THO complex subunit 5</fullName>
    </submittedName>
</protein>
<evidence type="ECO:0000313" key="7">
    <source>
        <dbReference type="Proteomes" id="UP000198287"/>
    </source>
</evidence>
<dbReference type="AlphaFoldDB" id="A0A226ECR8"/>
<comment type="subcellular location">
    <subcellularLocation>
        <location evidence="1">Nucleus</location>
    </subcellularLocation>
</comment>
<evidence type="ECO:0000256" key="3">
    <source>
        <dbReference type="ARBA" id="ARBA00023242"/>
    </source>
</evidence>
<feature type="compositionally biased region" description="Basic and acidic residues" evidence="5">
    <location>
        <begin position="135"/>
        <end position="186"/>
    </location>
</feature>
<dbReference type="STRING" id="158441.A0A226ECR8"/>
<feature type="region of interest" description="Disordered" evidence="5">
    <location>
        <begin position="512"/>
        <end position="540"/>
    </location>
</feature>
<dbReference type="OrthoDB" id="20582at2759"/>
<keyword evidence="3" id="KW-0539">Nucleus</keyword>
<gene>
    <name evidence="6" type="ORF">Fcan01_08651</name>
</gene>
<dbReference type="GO" id="GO:0000445">
    <property type="term" value="C:THO complex part of transcription export complex"/>
    <property type="evidence" value="ECO:0007669"/>
    <property type="project" value="TreeGrafter"/>
</dbReference>
<evidence type="ECO:0000256" key="4">
    <source>
        <dbReference type="SAM" id="Coils"/>
    </source>
</evidence>
<evidence type="ECO:0000256" key="1">
    <source>
        <dbReference type="ARBA" id="ARBA00004123"/>
    </source>
</evidence>
<sequence length="907" mass="102897">MSSKRRRQTGWRQAYLAARPINGDEKEKWQRRRRWRRLSSNQSVVVSSGQARPGSTARVFKKMTDCKLSKTPPKLSCLRFSMCPTCLSSPFGGKNVVRGGIGERNEHLENHNGGGGQISKRLKELPRDNIFMAKEPSRSDRDRLDRSNSGGRRDSSSSLRERERDGRDRLAIKEEKRLRNEGEPHVKSGGSSSSSPNKSDLSSSKQTSSSSSSKTNPMPPTESKMEVDKDPLPVTLDKKELYESVVEHENNLAKSLDAAKSLSEGHDICAQLEKNLQEIMSMLSAPTTDEDDFEEKMEEGLVKISSLRLINRMMKLKLKSVKDEQLSVRNDVDSDHLLLQNLLYEATHLQNQVAAVQDYKGKDESIDLIPVEQFYEEAPEKITKTKATKSDPHLLRIARLEYEFVQRQKLTEDCNSLEKEKESASKRIDDTQGKLDSIGPLLNSVLEATKPLQQIFGIEISSKKEQNEIAQYLPAELYVLFIQSNAFREANAGKTDLVVNLHGNLEAAKELIVTPEEDEEDSDSDKELDPDVTETSRRQLMRKKSSINLSPEDAKQKLIEKHPFWIEWVVSSKGSNAVLIQFFYLIKLKIVTVKAKMVDDVKKIPTGEIVSSDSLLEDLFPGDKGLNSPNPANQYLFQKVDTKEIADFVSETGRPFLWAQRLAGVEFPPLTDHNDANYENLTRPKMETSYLNIENVLKSIQSRLSNQATLHNQLKLLEAKNLQIPTDAKELFPAKLSTTFKSWESINFPTYCSYSFAQEHLRTDIVSEENLFFRACLERGRALVTALVTLTPNFPETPPVFCIQLEKEGNGERNSTNDAVIRDLECEVNIYCLEDFQQWPKILVSLQLLRLLQGIDIILETDFMVEESAGPSEFTREKLFLRASTGRNLRRPFKYCGTGGGYFLHRY</sequence>
<dbReference type="PANTHER" id="PTHR13375:SF3">
    <property type="entry name" value="THO COMPLEX SUBUNIT 5 HOMOLOG"/>
    <property type="match status" value="1"/>
</dbReference>
<feature type="region of interest" description="Disordered" evidence="5">
    <location>
        <begin position="104"/>
        <end position="232"/>
    </location>
</feature>
<dbReference type="OMA" id="LYIQLCA"/>
<dbReference type="GO" id="GO:0006406">
    <property type="term" value="P:mRNA export from nucleus"/>
    <property type="evidence" value="ECO:0007669"/>
    <property type="project" value="TreeGrafter"/>
</dbReference>
<feature type="compositionally biased region" description="Basic and acidic residues" evidence="5">
    <location>
        <begin position="525"/>
        <end position="537"/>
    </location>
</feature>
<feature type="coiled-coil region" evidence="4">
    <location>
        <begin position="407"/>
        <end position="434"/>
    </location>
</feature>
<dbReference type="Proteomes" id="UP000198287">
    <property type="component" value="Unassembled WGS sequence"/>
</dbReference>
<comment type="similarity">
    <text evidence="2">Belongs to the THOC5 family.</text>
</comment>
<dbReference type="GO" id="GO:0003729">
    <property type="term" value="F:mRNA binding"/>
    <property type="evidence" value="ECO:0007669"/>
    <property type="project" value="TreeGrafter"/>
</dbReference>
<comment type="caution">
    <text evidence="6">The sequence shown here is derived from an EMBL/GenBank/DDBJ whole genome shotgun (WGS) entry which is preliminary data.</text>
</comment>
<reference evidence="6 7" key="1">
    <citation type="submission" date="2015-12" db="EMBL/GenBank/DDBJ databases">
        <title>The genome of Folsomia candida.</title>
        <authorList>
            <person name="Faddeeva A."/>
            <person name="Derks M.F."/>
            <person name="Anvar Y."/>
            <person name="Smit S."/>
            <person name="Van Straalen N."/>
            <person name="Roelofs D."/>
        </authorList>
    </citation>
    <scope>NUCLEOTIDE SEQUENCE [LARGE SCALE GENOMIC DNA]</scope>
    <source>
        <strain evidence="6 7">VU population</strain>
        <tissue evidence="6">Whole body</tissue>
    </source>
</reference>
<dbReference type="PANTHER" id="PTHR13375">
    <property type="entry name" value="FMS INTERACTING PROTEIN"/>
    <property type="match status" value="1"/>
</dbReference>
<keyword evidence="7" id="KW-1185">Reference proteome</keyword>
<feature type="compositionally biased region" description="Acidic residues" evidence="5">
    <location>
        <begin position="515"/>
        <end position="524"/>
    </location>
</feature>
<accession>A0A226ECR8</accession>
<evidence type="ECO:0000256" key="2">
    <source>
        <dbReference type="ARBA" id="ARBA00008044"/>
    </source>
</evidence>
<name>A0A226ECR8_FOLCA</name>
<organism evidence="6 7">
    <name type="scientific">Folsomia candida</name>
    <name type="common">Springtail</name>
    <dbReference type="NCBI Taxonomy" id="158441"/>
    <lineage>
        <taxon>Eukaryota</taxon>
        <taxon>Metazoa</taxon>
        <taxon>Ecdysozoa</taxon>
        <taxon>Arthropoda</taxon>
        <taxon>Hexapoda</taxon>
        <taxon>Collembola</taxon>
        <taxon>Entomobryomorpha</taxon>
        <taxon>Isotomoidea</taxon>
        <taxon>Isotomidae</taxon>
        <taxon>Proisotominae</taxon>
        <taxon>Folsomia</taxon>
    </lineage>
</organism>